<feature type="region of interest" description="Disordered" evidence="1">
    <location>
        <begin position="96"/>
        <end position="159"/>
    </location>
</feature>
<name>A0AAW2XQR2_9LAMI</name>
<protein>
    <submittedName>
        <fullName evidence="2">Uncharacterized protein</fullName>
    </submittedName>
</protein>
<proteinExistence type="predicted"/>
<dbReference type="EMBL" id="JACGWN010000003">
    <property type="protein sequence ID" value="KAL0454155.1"/>
    <property type="molecule type" value="Genomic_DNA"/>
</dbReference>
<accession>A0AAW2XQR2</accession>
<evidence type="ECO:0000313" key="2">
    <source>
        <dbReference type="EMBL" id="KAL0454155.1"/>
    </source>
</evidence>
<reference evidence="2" key="2">
    <citation type="journal article" date="2024" name="Plant">
        <title>Genomic evolution and insights into agronomic trait innovations of Sesamum species.</title>
        <authorList>
            <person name="Miao H."/>
            <person name="Wang L."/>
            <person name="Qu L."/>
            <person name="Liu H."/>
            <person name="Sun Y."/>
            <person name="Le M."/>
            <person name="Wang Q."/>
            <person name="Wei S."/>
            <person name="Zheng Y."/>
            <person name="Lin W."/>
            <person name="Duan Y."/>
            <person name="Cao H."/>
            <person name="Xiong S."/>
            <person name="Wang X."/>
            <person name="Wei L."/>
            <person name="Li C."/>
            <person name="Ma Q."/>
            <person name="Ju M."/>
            <person name="Zhao R."/>
            <person name="Li G."/>
            <person name="Mu C."/>
            <person name="Tian Q."/>
            <person name="Mei H."/>
            <person name="Zhang T."/>
            <person name="Gao T."/>
            <person name="Zhang H."/>
        </authorList>
    </citation>
    <scope>NUCLEOTIDE SEQUENCE</scope>
    <source>
        <strain evidence="2">KEN1</strain>
    </source>
</reference>
<feature type="compositionally biased region" description="Polar residues" evidence="1">
    <location>
        <begin position="98"/>
        <end position="109"/>
    </location>
</feature>
<gene>
    <name evidence="2" type="ORF">Slati_0754700</name>
</gene>
<feature type="compositionally biased region" description="Basic residues" evidence="1">
    <location>
        <begin position="110"/>
        <end position="120"/>
    </location>
</feature>
<reference evidence="2" key="1">
    <citation type="submission" date="2020-06" db="EMBL/GenBank/DDBJ databases">
        <authorList>
            <person name="Li T."/>
            <person name="Hu X."/>
            <person name="Zhang T."/>
            <person name="Song X."/>
            <person name="Zhang H."/>
            <person name="Dai N."/>
            <person name="Sheng W."/>
            <person name="Hou X."/>
            <person name="Wei L."/>
        </authorList>
    </citation>
    <scope>NUCLEOTIDE SEQUENCE</scope>
    <source>
        <strain evidence="2">KEN1</strain>
        <tissue evidence="2">Leaf</tissue>
    </source>
</reference>
<organism evidence="2">
    <name type="scientific">Sesamum latifolium</name>
    <dbReference type="NCBI Taxonomy" id="2727402"/>
    <lineage>
        <taxon>Eukaryota</taxon>
        <taxon>Viridiplantae</taxon>
        <taxon>Streptophyta</taxon>
        <taxon>Embryophyta</taxon>
        <taxon>Tracheophyta</taxon>
        <taxon>Spermatophyta</taxon>
        <taxon>Magnoliopsida</taxon>
        <taxon>eudicotyledons</taxon>
        <taxon>Gunneridae</taxon>
        <taxon>Pentapetalae</taxon>
        <taxon>asterids</taxon>
        <taxon>lamiids</taxon>
        <taxon>Lamiales</taxon>
        <taxon>Pedaliaceae</taxon>
        <taxon>Sesamum</taxon>
    </lineage>
</organism>
<comment type="caution">
    <text evidence="2">The sequence shown here is derived from an EMBL/GenBank/DDBJ whole genome shotgun (WGS) entry which is preliminary data.</text>
</comment>
<dbReference type="AlphaFoldDB" id="A0AAW2XQR2"/>
<sequence length="159" mass="16938">MEITSPRRFTSGRRPYLPPPSGMAILLVLIFCIIFSAAPTAVHAAITAAPAKSDAFTPPDNFLLDCGIAASTTLPGIAFSLVIKRVASICHTKAAISKSPSGRSMPTSNSRRRCINRPKSSKATPRTPFTWPDPDGIGSGSTSPRFRTTRGISKPLNSR</sequence>
<evidence type="ECO:0000256" key="1">
    <source>
        <dbReference type="SAM" id="MobiDB-lite"/>
    </source>
</evidence>